<gene>
    <name evidence="2" type="ORF">D3C57_133235</name>
</gene>
<accession>A0A3L8R3G2</accession>
<evidence type="ECO:0000313" key="2">
    <source>
        <dbReference type="EMBL" id="RLV74191.1"/>
    </source>
</evidence>
<reference evidence="2 3" key="1">
    <citation type="journal article" date="2018" name="J. Biol. Chem.">
        <title>Discovery of the actinoplanic acid pathway in Streptomyces rapamycinicus reveals a genetically conserved synergism with rapamycin.</title>
        <authorList>
            <person name="Mrak P."/>
            <person name="Krastel P."/>
            <person name="Pivk Lukancic P."/>
            <person name="Tao J."/>
            <person name="Pistorius D."/>
            <person name="Moore C.M."/>
        </authorList>
    </citation>
    <scope>NUCLEOTIDE SEQUENCE [LARGE SCALE GENOMIC DNA]</scope>
    <source>
        <strain evidence="2 3">NRRL 5491</strain>
    </source>
</reference>
<feature type="region of interest" description="Disordered" evidence="1">
    <location>
        <begin position="38"/>
        <end position="58"/>
    </location>
</feature>
<comment type="caution">
    <text evidence="2">The sequence shown here is derived from an EMBL/GenBank/DDBJ whole genome shotgun (WGS) entry which is preliminary data.</text>
</comment>
<evidence type="ECO:0000313" key="3">
    <source>
        <dbReference type="Proteomes" id="UP000281594"/>
    </source>
</evidence>
<sequence>MVSIPPLRLPLDRQAGHAGAWGGMAEGGDPRLRVPALRQFSRPGVRARKPGSDRELRP</sequence>
<evidence type="ECO:0000256" key="1">
    <source>
        <dbReference type="SAM" id="MobiDB-lite"/>
    </source>
</evidence>
<dbReference type="AlphaFoldDB" id="A0A3L8R3G2"/>
<organism evidence="2 3">
    <name type="scientific">Streptomyces rapamycinicus (strain ATCC 29253 / DSM 41530 / NRRL 5491 / AYB-994)</name>
    <name type="common">Streptomyces hygroscopicus (strain ATCC 29253)</name>
    <dbReference type="NCBI Taxonomy" id="1343740"/>
    <lineage>
        <taxon>Bacteria</taxon>
        <taxon>Bacillati</taxon>
        <taxon>Actinomycetota</taxon>
        <taxon>Actinomycetes</taxon>
        <taxon>Kitasatosporales</taxon>
        <taxon>Streptomycetaceae</taxon>
        <taxon>Streptomyces</taxon>
        <taxon>Streptomyces violaceusniger group</taxon>
    </lineage>
</organism>
<name>A0A3L8R3G2_STRRN</name>
<proteinExistence type="predicted"/>
<dbReference type="Proteomes" id="UP000281594">
    <property type="component" value="Unassembled WGS sequence"/>
</dbReference>
<protein>
    <submittedName>
        <fullName evidence="2">Uncharacterized protein</fullName>
    </submittedName>
</protein>
<dbReference type="EMBL" id="QYCY01000002">
    <property type="protein sequence ID" value="RLV74191.1"/>
    <property type="molecule type" value="Genomic_DNA"/>
</dbReference>